<name>A0ABV4UNM5_9MICC</name>
<organism evidence="3 4">
    <name type="scientific">Arthrobacter halodurans</name>
    <dbReference type="NCBI Taxonomy" id="516699"/>
    <lineage>
        <taxon>Bacteria</taxon>
        <taxon>Bacillati</taxon>
        <taxon>Actinomycetota</taxon>
        <taxon>Actinomycetes</taxon>
        <taxon>Micrococcales</taxon>
        <taxon>Micrococcaceae</taxon>
        <taxon>Arthrobacter</taxon>
    </lineage>
</organism>
<evidence type="ECO:0000313" key="3">
    <source>
        <dbReference type="EMBL" id="MFB0834876.1"/>
    </source>
</evidence>
<protein>
    <submittedName>
        <fullName evidence="3">Serine hydrolase domain-containing protein</fullName>
        <ecNumber evidence="3">3.-.-.-</ecNumber>
    </submittedName>
</protein>
<dbReference type="EMBL" id="JBHDLJ010000006">
    <property type="protein sequence ID" value="MFB0834876.1"/>
    <property type="molecule type" value="Genomic_DNA"/>
</dbReference>
<dbReference type="SUPFAM" id="SSF56601">
    <property type="entry name" value="beta-lactamase/transpeptidase-like"/>
    <property type="match status" value="1"/>
</dbReference>
<evidence type="ECO:0000256" key="1">
    <source>
        <dbReference type="SAM" id="MobiDB-lite"/>
    </source>
</evidence>
<accession>A0ABV4UNM5</accession>
<evidence type="ECO:0000313" key="4">
    <source>
        <dbReference type="Proteomes" id="UP001575652"/>
    </source>
</evidence>
<dbReference type="GO" id="GO:0016787">
    <property type="term" value="F:hydrolase activity"/>
    <property type="evidence" value="ECO:0007669"/>
    <property type="project" value="UniProtKB-KW"/>
</dbReference>
<gene>
    <name evidence="3" type="ORF">ACETWP_09770</name>
</gene>
<dbReference type="PANTHER" id="PTHR46825">
    <property type="entry name" value="D-ALANYL-D-ALANINE-CARBOXYPEPTIDASE/ENDOPEPTIDASE AMPH"/>
    <property type="match status" value="1"/>
</dbReference>
<keyword evidence="3" id="KW-0378">Hydrolase</keyword>
<dbReference type="Proteomes" id="UP001575652">
    <property type="component" value="Unassembled WGS sequence"/>
</dbReference>
<keyword evidence="4" id="KW-1185">Reference proteome</keyword>
<dbReference type="InterPro" id="IPR001466">
    <property type="entry name" value="Beta-lactam-related"/>
</dbReference>
<dbReference type="PANTHER" id="PTHR46825:SF9">
    <property type="entry name" value="BETA-LACTAMASE-RELATED DOMAIN-CONTAINING PROTEIN"/>
    <property type="match status" value="1"/>
</dbReference>
<sequence>MPTTSISSMSAPNPSAPGADTANPAAAPWESVLRYAPRYLEFQRAFGRQPGFQVAVAVDGAPLGSFSGGFADLGDRTPMTDRHLFRVASHSKSFTATAVMQLVEDKALRLDDELSAHLPELAGSDLAEATVGELLSHSAGVVRDGADSDFWSLARPFPDRAELVDMARAGRVVERNERFKYTNVGYGLLGLVIEAVTGRGYHEHLRSRVLEPLGLADTGPELDARAAELASGYASLAAGGEPYGLGQRVPIDHIDTGALAAATGFYSTATDMVRFFSAHLPSAPLPSAHRPAAQGGGVTGALLSEAGKRRMRRRVEESGIPGRAYGLGLILEEVHGAATLGHSGGYPGHSTRTWAVPDTGVVLSVLTNAVDGPAAAWGEALFALAGLAARDAPASYAGASAEELRRFEGRFSGLWGTQDIVELGGKLFAIPLVGGLDPEHLVPLERVDGTTLRSVDPNGFGGYGETLRFEFDDAGAAAVRGPAGMRSVRHGDFRLPGRVSLP</sequence>
<dbReference type="InterPro" id="IPR012338">
    <property type="entry name" value="Beta-lactam/transpept-like"/>
</dbReference>
<evidence type="ECO:0000259" key="2">
    <source>
        <dbReference type="Pfam" id="PF00144"/>
    </source>
</evidence>
<proteinExistence type="predicted"/>
<feature type="compositionally biased region" description="Polar residues" evidence="1">
    <location>
        <begin position="1"/>
        <end position="13"/>
    </location>
</feature>
<feature type="region of interest" description="Disordered" evidence="1">
    <location>
        <begin position="1"/>
        <end position="23"/>
    </location>
</feature>
<feature type="domain" description="Beta-lactamase-related" evidence="2">
    <location>
        <begin position="48"/>
        <end position="373"/>
    </location>
</feature>
<reference evidence="3 4" key="1">
    <citation type="submission" date="2024-09" db="EMBL/GenBank/DDBJ databases">
        <authorList>
            <person name="Salinas-Garcia M.A."/>
            <person name="Prieme A."/>
        </authorList>
    </citation>
    <scope>NUCLEOTIDE SEQUENCE [LARGE SCALE GENOMIC DNA]</scope>
    <source>
        <strain evidence="3 4">DSM 21081</strain>
    </source>
</reference>
<dbReference type="RefSeq" id="WP_373972042.1">
    <property type="nucleotide sequence ID" value="NZ_JBHDLJ010000006.1"/>
</dbReference>
<comment type="caution">
    <text evidence="3">The sequence shown here is derived from an EMBL/GenBank/DDBJ whole genome shotgun (WGS) entry which is preliminary data.</text>
</comment>
<dbReference type="EC" id="3.-.-.-" evidence="3"/>
<dbReference type="Gene3D" id="3.40.710.10">
    <property type="entry name" value="DD-peptidase/beta-lactamase superfamily"/>
    <property type="match status" value="1"/>
</dbReference>
<dbReference type="Pfam" id="PF00144">
    <property type="entry name" value="Beta-lactamase"/>
    <property type="match status" value="1"/>
</dbReference>
<dbReference type="InterPro" id="IPR050491">
    <property type="entry name" value="AmpC-like"/>
</dbReference>